<protein>
    <submittedName>
        <fullName evidence="1">Uncharacterized protein</fullName>
    </submittedName>
</protein>
<comment type="caution">
    <text evidence="1">The sequence shown here is derived from an EMBL/GenBank/DDBJ whole genome shotgun (WGS) entry which is preliminary data.</text>
</comment>
<dbReference type="Proteomes" id="UP000250572">
    <property type="component" value="Unassembled WGS sequence"/>
</dbReference>
<organism evidence="1 2">
    <name type="scientific">Gambusia affinis</name>
    <name type="common">Western mosquitofish</name>
    <name type="synonym">Heterandria affinis</name>
    <dbReference type="NCBI Taxonomy" id="33528"/>
    <lineage>
        <taxon>Eukaryota</taxon>
        <taxon>Metazoa</taxon>
        <taxon>Chordata</taxon>
        <taxon>Craniata</taxon>
        <taxon>Vertebrata</taxon>
        <taxon>Euteleostomi</taxon>
        <taxon>Actinopterygii</taxon>
        <taxon>Neopterygii</taxon>
        <taxon>Teleostei</taxon>
        <taxon>Neoteleostei</taxon>
        <taxon>Acanthomorphata</taxon>
        <taxon>Ovalentaria</taxon>
        <taxon>Atherinomorphae</taxon>
        <taxon>Cyprinodontiformes</taxon>
        <taxon>Poeciliidae</taxon>
        <taxon>Poeciliinae</taxon>
        <taxon>Gambusia</taxon>
    </lineage>
</organism>
<dbReference type="AlphaFoldDB" id="A0A315UUL4"/>
<accession>A0A315UUL4</accession>
<sequence length="140" mass="14944">MRGKATEMGLKPALNSSMASSRTLLLLGCVLQTLSRKGCDRDGFHVSHFVALQRTSQIAAAGVKSQLFLPSMAVSLWCMAVGVLTLAQVAPSGQERNVVSRSAPWTATRRNATLARPSWTESQEPLSLPRVHDAGADVGN</sequence>
<proteinExistence type="predicted"/>
<dbReference type="EMBL" id="NHOQ01002739">
    <property type="protein sequence ID" value="PWA14883.1"/>
    <property type="molecule type" value="Genomic_DNA"/>
</dbReference>
<reference evidence="1 2" key="1">
    <citation type="journal article" date="2018" name="G3 (Bethesda)">
        <title>A High-Quality Reference Genome for the Invasive Mosquitofish Gambusia affinis Using a Chicago Library.</title>
        <authorList>
            <person name="Hoffberg S.L."/>
            <person name="Troendle N.J."/>
            <person name="Glenn T.C."/>
            <person name="Mahmud O."/>
            <person name="Louha S."/>
            <person name="Chalopin D."/>
            <person name="Bennetzen J.L."/>
            <person name="Mauricio R."/>
        </authorList>
    </citation>
    <scope>NUCLEOTIDE SEQUENCE [LARGE SCALE GENOMIC DNA]</scope>
    <source>
        <strain evidence="1">NE01/NJP1002.9</strain>
        <tissue evidence="1">Muscle</tissue>
    </source>
</reference>
<name>A0A315UUL4_GAMAF</name>
<evidence type="ECO:0000313" key="1">
    <source>
        <dbReference type="EMBL" id="PWA14883.1"/>
    </source>
</evidence>
<keyword evidence="2" id="KW-1185">Reference proteome</keyword>
<gene>
    <name evidence="1" type="ORF">CCH79_00014270</name>
</gene>
<evidence type="ECO:0000313" key="2">
    <source>
        <dbReference type="Proteomes" id="UP000250572"/>
    </source>
</evidence>